<name>A0ABD1S9F5_9LAMI</name>
<sequence length="115" mass="13257">MPCLKEKGSAVPEKEFFVKEIDLNSQNNDTHTEVETVQPDLDQAEDNTDENQNQDVSNDLSDYQLVRDRERRIRQPSSRINNEDFVTFFTALDLICSKPNSYEEAVTGKKLKFLA</sequence>
<dbReference type="EMBL" id="JBFOLK010000007">
    <property type="protein sequence ID" value="KAL2497315.1"/>
    <property type="molecule type" value="Genomic_DNA"/>
</dbReference>
<feature type="compositionally biased region" description="Polar residues" evidence="1">
    <location>
        <begin position="50"/>
        <end position="59"/>
    </location>
</feature>
<evidence type="ECO:0000256" key="1">
    <source>
        <dbReference type="SAM" id="MobiDB-lite"/>
    </source>
</evidence>
<dbReference type="AlphaFoldDB" id="A0ABD1S9F5"/>
<dbReference type="Proteomes" id="UP001604336">
    <property type="component" value="Unassembled WGS sequence"/>
</dbReference>
<keyword evidence="3" id="KW-1185">Reference proteome</keyword>
<comment type="caution">
    <text evidence="2">The sequence shown here is derived from an EMBL/GenBank/DDBJ whole genome shotgun (WGS) entry which is preliminary data.</text>
</comment>
<evidence type="ECO:0008006" key="4">
    <source>
        <dbReference type="Google" id="ProtNLM"/>
    </source>
</evidence>
<accession>A0ABD1S9F5</accession>
<protein>
    <recommendedName>
        <fullName evidence="4">BESS domain-containing protein</fullName>
    </recommendedName>
</protein>
<evidence type="ECO:0000313" key="2">
    <source>
        <dbReference type="EMBL" id="KAL2497315.1"/>
    </source>
</evidence>
<gene>
    <name evidence="2" type="ORF">Adt_22865</name>
</gene>
<reference evidence="3" key="1">
    <citation type="submission" date="2024-07" db="EMBL/GenBank/DDBJ databases">
        <title>Two chromosome-level genome assemblies of Korean endemic species Abeliophyllum distichum and Forsythia ovata (Oleaceae).</title>
        <authorList>
            <person name="Jang H."/>
        </authorList>
    </citation>
    <scope>NUCLEOTIDE SEQUENCE [LARGE SCALE GENOMIC DNA]</scope>
</reference>
<evidence type="ECO:0000313" key="3">
    <source>
        <dbReference type="Proteomes" id="UP001604336"/>
    </source>
</evidence>
<proteinExistence type="predicted"/>
<feature type="region of interest" description="Disordered" evidence="1">
    <location>
        <begin position="40"/>
        <end position="59"/>
    </location>
</feature>
<organism evidence="2 3">
    <name type="scientific">Abeliophyllum distichum</name>
    <dbReference type="NCBI Taxonomy" id="126358"/>
    <lineage>
        <taxon>Eukaryota</taxon>
        <taxon>Viridiplantae</taxon>
        <taxon>Streptophyta</taxon>
        <taxon>Embryophyta</taxon>
        <taxon>Tracheophyta</taxon>
        <taxon>Spermatophyta</taxon>
        <taxon>Magnoliopsida</taxon>
        <taxon>eudicotyledons</taxon>
        <taxon>Gunneridae</taxon>
        <taxon>Pentapetalae</taxon>
        <taxon>asterids</taxon>
        <taxon>lamiids</taxon>
        <taxon>Lamiales</taxon>
        <taxon>Oleaceae</taxon>
        <taxon>Forsythieae</taxon>
        <taxon>Abeliophyllum</taxon>
    </lineage>
</organism>